<evidence type="ECO:0008006" key="3">
    <source>
        <dbReference type="Google" id="ProtNLM"/>
    </source>
</evidence>
<dbReference type="RefSeq" id="WP_062543202.1">
    <property type="nucleotide sequence ID" value="NZ_CP012643.1"/>
</dbReference>
<gene>
    <name evidence="1" type="ORF">DC20_07155</name>
</gene>
<name>A0A0P0CB22_9BACT</name>
<dbReference type="PATRIC" id="fig|512763.3.peg.1580"/>
<dbReference type="OrthoDB" id="163809at2"/>
<accession>A0A0P0CB22</accession>
<dbReference type="Proteomes" id="UP000061382">
    <property type="component" value="Chromosome"/>
</dbReference>
<dbReference type="PROSITE" id="PS51257">
    <property type="entry name" value="PROKAR_LIPOPROTEIN"/>
    <property type="match status" value="1"/>
</dbReference>
<protein>
    <recommendedName>
        <fullName evidence="3">Lipoprotein</fullName>
    </recommendedName>
</protein>
<sequence length="123" mass="13608">MKRKLFPLFFLALAFGCTRPDLISPEEEEAIVEARTKGATILTVNKPTHIGGLLVNLQKIEDSRCPKDVTCFWYGNAAATFQLKDAQGISISQRLYLGEPLPTLDNRGFRTADTVVVQLGDKP</sequence>
<dbReference type="AlphaFoldDB" id="A0A0P0CB22"/>
<keyword evidence="2" id="KW-1185">Reference proteome</keyword>
<proteinExistence type="predicted"/>
<dbReference type="EMBL" id="CP012643">
    <property type="protein sequence ID" value="ALI98791.1"/>
    <property type="molecule type" value="Genomic_DNA"/>
</dbReference>
<evidence type="ECO:0000313" key="2">
    <source>
        <dbReference type="Proteomes" id="UP000061382"/>
    </source>
</evidence>
<organism evidence="1 2">
    <name type="scientific">Rufibacter tibetensis</name>
    <dbReference type="NCBI Taxonomy" id="512763"/>
    <lineage>
        <taxon>Bacteria</taxon>
        <taxon>Pseudomonadati</taxon>
        <taxon>Bacteroidota</taxon>
        <taxon>Cytophagia</taxon>
        <taxon>Cytophagales</taxon>
        <taxon>Hymenobacteraceae</taxon>
        <taxon>Rufibacter</taxon>
    </lineage>
</organism>
<evidence type="ECO:0000313" key="1">
    <source>
        <dbReference type="EMBL" id="ALI98791.1"/>
    </source>
</evidence>
<dbReference type="STRING" id="512763.DC20_07155"/>
<reference evidence="1 2" key="1">
    <citation type="submission" date="2015-08" db="EMBL/GenBank/DDBJ databases">
        <title>Complete genome sequence of Rufibacter tibetensis strain 1351t, a radiation-resistant bacterium from tibet plateau.</title>
        <authorList>
            <person name="Dai J."/>
        </authorList>
    </citation>
    <scope>NUCLEOTIDE SEQUENCE [LARGE SCALE GENOMIC DNA]</scope>
    <source>
        <strain evidence="1 2">1351</strain>
    </source>
</reference>
<dbReference type="KEGG" id="rti:DC20_07155"/>